<dbReference type="EMBL" id="JACJTA010000025">
    <property type="protein sequence ID" value="MBD2605561.1"/>
    <property type="molecule type" value="Genomic_DNA"/>
</dbReference>
<sequence>MPASRFVEPLNLDPWLRVQALNVTRHAAALRSFRHDEFGTDAASPSDAHIDAVNQLLMQLRSHLRSVSKTVGRSAQASIQQPDSALLQQLMSHKDQAHNLVRMIEQIWDFYLELFGQRQSQFGNWLLACDRIALDCYQYIYMGLGRSRSIPAPAPFSYMKTGFSPATFRRGIPLTKLSQQINPFPLIQLPYHRLVNPWTLGAILHEVSHNLQTDLQLRQTIPQAIAKRLLKAGMSKFVAATWTRWHSETFADMSGLLLGGPYVVASLMDIAGRSPQATLNFHPGAPHPTPYLRVFISTELLRRMGFSKAANNYKSIWQQIYPNPSAGNIPQEILETFSKANALVVDTICYTPYEELGGRTLAEVTGFKFHHQQMILEAGQRLATGNDPGIIPERFLIGASRAALDKKLATPGVITQNFYKALVRR</sequence>
<evidence type="ECO:0000313" key="2">
    <source>
        <dbReference type="Proteomes" id="UP000660380"/>
    </source>
</evidence>
<keyword evidence="2" id="KW-1185">Reference proteome</keyword>
<dbReference type="Proteomes" id="UP000660380">
    <property type="component" value="Unassembled WGS sequence"/>
</dbReference>
<comment type="caution">
    <text evidence="1">The sequence shown here is derived from an EMBL/GenBank/DDBJ whole genome shotgun (WGS) entry which is preliminary data.</text>
</comment>
<accession>A0ABR8GQ44</accession>
<protein>
    <submittedName>
        <fullName evidence="1">Uncharacterized protein</fullName>
    </submittedName>
</protein>
<reference evidence="1 2" key="1">
    <citation type="journal article" date="2020" name="ISME J.">
        <title>Comparative genomics reveals insights into cyanobacterial evolution and habitat adaptation.</title>
        <authorList>
            <person name="Chen M.Y."/>
            <person name="Teng W.K."/>
            <person name="Zhao L."/>
            <person name="Hu C.X."/>
            <person name="Zhou Y.K."/>
            <person name="Han B.P."/>
            <person name="Song L.R."/>
            <person name="Shu W.S."/>
        </authorList>
    </citation>
    <scope>NUCLEOTIDE SEQUENCE [LARGE SCALE GENOMIC DNA]</scope>
    <source>
        <strain evidence="1 2">FACHB-248</strain>
    </source>
</reference>
<organism evidence="1 2">
    <name type="scientific">Scytonema hofmannii FACHB-248</name>
    <dbReference type="NCBI Taxonomy" id="1842502"/>
    <lineage>
        <taxon>Bacteria</taxon>
        <taxon>Bacillati</taxon>
        <taxon>Cyanobacteriota</taxon>
        <taxon>Cyanophyceae</taxon>
        <taxon>Nostocales</taxon>
        <taxon>Scytonemataceae</taxon>
        <taxon>Scytonema</taxon>
    </lineage>
</organism>
<proteinExistence type="predicted"/>
<gene>
    <name evidence="1" type="ORF">H6G81_13720</name>
</gene>
<evidence type="ECO:0000313" key="1">
    <source>
        <dbReference type="EMBL" id="MBD2605561.1"/>
    </source>
</evidence>
<name>A0ABR8GQ44_9CYAN</name>